<comment type="similarity">
    <text evidence="1">Belongs to the glycosyl hydrolase 5 (cellulase A) family.</text>
</comment>
<dbReference type="Gene3D" id="3.20.20.80">
    <property type="entry name" value="Glycosidases"/>
    <property type="match status" value="1"/>
</dbReference>
<comment type="caution">
    <text evidence="6">The sequence shown here is derived from an EMBL/GenBank/DDBJ whole genome shotgun (WGS) entry which is preliminary data.</text>
</comment>
<reference evidence="6" key="1">
    <citation type="submission" date="2016-03" db="EMBL/GenBank/DDBJ databases">
        <title>Mechanisms controlling the formation of the plant cell surface in tip-growing cells are functionally conserved among land plants.</title>
        <authorList>
            <person name="Honkanen S."/>
            <person name="Jones V.A."/>
            <person name="Morieri G."/>
            <person name="Champion C."/>
            <person name="Hetherington A.J."/>
            <person name="Kelly S."/>
            <person name="Saint-Marcoux D."/>
            <person name="Proust H."/>
            <person name="Prescott H."/>
            <person name="Dolan L."/>
        </authorList>
    </citation>
    <scope>NUCLEOTIDE SEQUENCE [LARGE SCALE GENOMIC DNA]</scope>
    <source>
        <tissue evidence="6">Whole gametophyte</tissue>
    </source>
</reference>
<dbReference type="InterPro" id="IPR001547">
    <property type="entry name" value="Glyco_hydro_5"/>
</dbReference>
<keyword evidence="2" id="KW-0378">Hydrolase</keyword>
<evidence type="ECO:0000256" key="3">
    <source>
        <dbReference type="ARBA" id="ARBA00023295"/>
    </source>
</evidence>
<gene>
    <name evidence="6" type="ORF">AXG93_3818s1370</name>
</gene>
<dbReference type="GO" id="GO:0004553">
    <property type="term" value="F:hydrolase activity, hydrolyzing O-glycosyl compounds"/>
    <property type="evidence" value="ECO:0007669"/>
    <property type="project" value="InterPro"/>
</dbReference>
<feature type="domain" description="Glycoside hydrolase family 5" evidence="5">
    <location>
        <begin position="68"/>
        <end position="358"/>
    </location>
</feature>
<accession>A0A176VGU0</accession>
<evidence type="ECO:0000256" key="2">
    <source>
        <dbReference type="ARBA" id="ARBA00022801"/>
    </source>
</evidence>
<dbReference type="Pfam" id="PF00150">
    <property type="entry name" value="Cellulase"/>
    <property type="match status" value="1"/>
</dbReference>
<organism evidence="6 7">
    <name type="scientific">Marchantia polymorpha subsp. ruderalis</name>
    <dbReference type="NCBI Taxonomy" id="1480154"/>
    <lineage>
        <taxon>Eukaryota</taxon>
        <taxon>Viridiplantae</taxon>
        <taxon>Streptophyta</taxon>
        <taxon>Embryophyta</taxon>
        <taxon>Marchantiophyta</taxon>
        <taxon>Marchantiopsida</taxon>
        <taxon>Marchantiidae</taxon>
        <taxon>Marchantiales</taxon>
        <taxon>Marchantiaceae</taxon>
        <taxon>Marchantia</taxon>
    </lineage>
</organism>
<dbReference type="PANTHER" id="PTHR31263">
    <property type="entry name" value="CELLULASE FAMILY PROTEIN (AFU_ORTHOLOGUE AFUA_5G14560)"/>
    <property type="match status" value="1"/>
</dbReference>
<keyword evidence="3" id="KW-0326">Glycosidase</keyword>
<name>A0A176VGU0_MARPO</name>
<dbReference type="Proteomes" id="UP000077202">
    <property type="component" value="Unassembled WGS sequence"/>
</dbReference>
<feature type="signal peptide" evidence="4">
    <location>
        <begin position="1"/>
        <end position="29"/>
    </location>
</feature>
<keyword evidence="7" id="KW-1185">Reference proteome</keyword>
<proteinExistence type="inferred from homology"/>
<dbReference type="AlphaFoldDB" id="A0A176VGU0"/>
<dbReference type="GO" id="GO:0000272">
    <property type="term" value="P:polysaccharide catabolic process"/>
    <property type="evidence" value="ECO:0007669"/>
    <property type="project" value="InterPro"/>
</dbReference>
<keyword evidence="4" id="KW-0732">Signal</keyword>
<evidence type="ECO:0000256" key="4">
    <source>
        <dbReference type="SAM" id="SignalP"/>
    </source>
</evidence>
<dbReference type="InterPro" id="IPR017853">
    <property type="entry name" value="GH"/>
</dbReference>
<evidence type="ECO:0000259" key="5">
    <source>
        <dbReference type="Pfam" id="PF00150"/>
    </source>
</evidence>
<dbReference type="SUPFAM" id="SSF50370">
    <property type="entry name" value="Ricin B-like lectins"/>
    <property type="match status" value="1"/>
</dbReference>
<evidence type="ECO:0000313" key="6">
    <source>
        <dbReference type="EMBL" id="OAE20139.1"/>
    </source>
</evidence>
<dbReference type="PANTHER" id="PTHR31263:SF0">
    <property type="entry name" value="CELLULASE FAMILY PROTEIN (AFU_ORTHOLOGUE AFUA_5G14560)"/>
    <property type="match status" value="1"/>
</dbReference>
<dbReference type="SUPFAM" id="SSF51445">
    <property type="entry name" value="(Trans)glycosidases"/>
    <property type="match status" value="1"/>
</dbReference>
<evidence type="ECO:0000256" key="1">
    <source>
        <dbReference type="ARBA" id="ARBA00005641"/>
    </source>
</evidence>
<protein>
    <recommendedName>
        <fullName evidence="5">Glycoside hydrolase family 5 domain-containing protein</fullName>
    </recommendedName>
</protein>
<sequence length="668" mass="73987">MFELKQLLFPTFCAIIIFPFTLDLPTVSSETLSVSSRWIVDQSGARVKLACVNWAGHLEPMLPEGLDKQPISNITDLIVSSGFNCVRLTWATYMFTRAEFGGQTVGQSLSSFGLQAALDGVTNYNPNFTQLTLTEAYTEVVSELGKKGLMIILDNHVSKPSWCCGYSDGNGFWGDQFFDPAEWLMGLEAAANLSLDHNNVIGIGLRNEPRGPRSNSADWRKNIESGAETVHKVNDHLLVCAGGLSFSADLSFLFREPLTFSTPSIRQKLVYELHWYSWYSGLPYGSGNLNQICSSDMKRVMDAVGFLLTPDQPYTSPVLVSEFGLDQGGRDPTGNRFFDCFMTFAAKLDLDHALWALQGSYYERNGVRDLDETFGLLTHTWDAVRNPGFVQRLGALKYPLPSPVTFGFTTYSAIFHPATGLCVSARANTSLVLSSCGRGSSVWSYDTTTLMIIFSERSVISAPGEGFPAVVTHDAGCKGCQWNVVGGAQLQLQSQVGDKFLCLDGTSGTDITAETCLCLESSQCVNSAQNAHSNLNACVKRILKTTTHLSDQGLWGFRHSRFALYSTWIANPTERGWGHTPYAGLSCRDKFEAPWDIPRKENIIIVSTERDAHSTAEQNRRETVCASHRDLNEEDRRNYRRKGAGCDSQTWIVKLLKDRSPGRLKKKE</sequence>
<dbReference type="InterPro" id="IPR035992">
    <property type="entry name" value="Ricin_B-like_lectins"/>
</dbReference>
<feature type="chain" id="PRO_5008051780" description="Glycoside hydrolase family 5 domain-containing protein" evidence="4">
    <location>
        <begin position="30"/>
        <end position="668"/>
    </location>
</feature>
<dbReference type="EMBL" id="LVLJ01003675">
    <property type="protein sequence ID" value="OAE20139.1"/>
    <property type="molecule type" value="Genomic_DNA"/>
</dbReference>
<evidence type="ECO:0000313" key="7">
    <source>
        <dbReference type="Proteomes" id="UP000077202"/>
    </source>
</evidence>